<comment type="caution">
    <text evidence="2">The sequence shown here is derived from an EMBL/GenBank/DDBJ whole genome shotgun (WGS) entry which is preliminary data.</text>
</comment>
<reference evidence="2" key="2">
    <citation type="submission" date="2020-11" db="EMBL/GenBank/DDBJ databases">
        <authorList>
            <person name="McCartney M.A."/>
            <person name="Auch B."/>
            <person name="Kono T."/>
            <person name="Mallez S."/>
            <person name="Becker A."/>
            <person name="Gohl D.M."/>
            <person name="Silverstein K.A.T."/>
            <person name="Koren S."/>
            <person name="Bechman K.B."/>
            <person name="Herman A."/>
            <person name="Abrahante J.E."/>
            <person name="Garbe J."/>
        </authorList>
    </citation>
    <scope>NUCLEOTIDE SEQUENCE</scope>
    <source>
        <strain evidence="2">Duluth1</strain>
        <tissue evidence="2">Whole animal</tissue>
    </source>
</reference>
<name>A0A9D4L629_DREPO</name>
<sequence>MKIRHRNGDPQSKAEMLMARLIDRPANSQVLRMVNSNAQRNQPKIGSEVNGQKESLSQPSTPSPNKVSRSLLSQYL</sequence>
<protein>
    <submittedName>
        <fullName evidence="2">Uncharacterized protein</fullName>
    </submittedName>
</protein>
<gene>
    <name evidence="2" type="ORF">DPMN_093727</name>
</gene>
<feature type="region of interest" description="Disordered" evidence="1">
    <location>
        <begin position="37"/>
        <end position="76"/>
    </location>
</feature>
<evidence type="ECO:0000313" key="3">
    <source>
        <dbReference type="Proteomes" id="UP000828390"/>
    </source>
</evidence>
<keyword evidence="3" id="KW-1185">Reference proteome</keyword>
<dbReference type="Proteomes" id="UP000828390">
    <property type="component" value="Unassembled WGS sequence"/>
</dbReference>
<accession>A0A9D4L629</accession>
<reference evidence="2" key="1">
    <citation type="journal article" date="2019" name="bioRxiv">
        <title>The Genome of the Zebra Mussel, Dreissena polymorpha: A Resource for Invasive Species Research.</title>
        <authorList>
            <person name="McCartney M.A."/>
            <person name="Auch B."/>
            <person name="Kono T."/>
            <person name="Mallez S."/>
            <person name="Zhang Y."/>
            <person name="Obille A."/>
            <person name="Becker A."/>
            <person name="Abrahante J.E."/>
            <person name="Garbe J."/>
            <person name="Badalamenti J.P."/>
            <person name="Herman A."/>
            <person name="Mangelson H."/>
            <person name="Liachko I."/>
            <person name="Sullivan S."/>
            <person name="Sone E.D."/>
            <person name="Koren S."/>
            <person name="Silverstein K.A.T."/>
            <person name="Beckman K.B."/>
            <person name="Gohl D.M."/>
        </authorList>
    </citation>
    <scope>NUCLEOTIDE SEQUENCE</scope>
    <source>
        <strain evidence="2">Duluth1</strain>
        <tissue evidence="2">Whole animal</tissue>
    </source>
</reference>
<proteinExistence type="predicted"/>
<dbReference type="AlphaFoldDB" id="A0A9D4L629"/>
<evidence type="ECO:0000313" key="2">
    <source>
        <dbReference type="EMBL" id="KAH3851247.1"/>
    </source>
</evidence>
<organism evidence="2 3">
    <name type="scientific">Dreissena polymorpha</name>
    <name type="common">Zebra mussel</name>
    <name type="synonym">Mytilus polymorpha</name>
    <dbReference type="NCBI Taxonomy" id="45954"/>
    <lineage>
        <taxon>Eukaryota</taxon>
        <taxon>Metazoa</taxon>
        <taxon>Spiralia</taxon>
        <taxon>Lophotrochozoa</taxon>
        <taxon>Mollusca</taxon>
        <taxon>Bivalvia</taxon>
        <taxon>Autobranchia</taxon>
        <taxon>Heteroconchia</taxon>
        <taxon>Euheterodonta</taxon>
        <taxon>Imparidentia</taxon>
        <taxon>Neoheterodontei</taxon>
        <taxon>Myida</taxon>
        <taxon>Dreissenoidea</taxon>
        <taxon>Dreissenidae</taxon>
        <taxon>Dreissena</taxon>
    </lineage>
</organism>
<dbReference type="EMBL" id="JAIWYP010000003">
    <property type="protein sequence ID" value="KAH3851247.1"/>
    <property type="molecule type" value="Genomic_DNA"/>
</dbReference>
<evidence type="ECO:0000256" key="1">
    <source>
        <dbReference type="SAM" id="MobiDB-lite"/>
    </source>
</evidence>